<evidence type="ECO:0000313" key="11">
    <source>
        <dbReference type="EMBL" id="SDS26356.1"/>
    </source>
</evidence>
<dbReference type="InterPro" id="IPR010052">
    <property type="entry name" value="T2SS_protein-GspI"/>
</dbReference>
<proteinExistence type="inferred from homology"/>
<comment type="subunit">
    <text evidence="9">Type II secretion is composed of four main components: the outer membrane complex, the inner membrane complex, the cytoplasmic secretion ATPase and the periplasm-spanning pseudopilus.</text>
</comment>
<evidence type="ECO:0000256" key="8">
    <source>
        <dbReference type="ARBA" id="ARBA00023136"/>
    </source>
</evidence>
<reference evidence="12" key="1">
    <citation type="submission" date="2016-10" db="EMBL/GenBank/DDBJ databases">
        <authorList>
            <person name="Varghese N."/>
            <person name="Submissions S."/>
        </authorList>
    </citation>
    <scope>NUCLEOTIDE SEQUENCE [LARGE SCALE GENOMIC DNA]</scope>
    <source>
        <strain evidence="12">ATCC 23835</strain>
    </source>
</reference>
<dbReference type="NCBIfam" id="TIGR01707">
    <property type="entry name" value="gspI"/>
    <property type="match status" value="1"/>
</dbReference>
<evidence type="ECO:0000256" key="5">
    <source>
        <dbReference type="ARBA" id="ARBA00022519"/>
    </source>
</evidence>
<evidence type="ECO:0000256" key="1">
    <source>
        <dbReference type="ARBA" id="ARBA00004377"/>
    </source>
</evidence>
<sequence length="131" mass="14974">MTRPSMKTEGGFTLLEVMVALAIFALLAAAVLSASDYVLRQGGTLQQRLFAVWLADNQLSELRLQTVVEPGRQQLTRHFDRREWRLNQHLLPAFDSRLMQVELEVRLGNDPQPLHRLTGWLPMAEEGSRHD</sequence>
<dbReference type="PANTHER" id="PTHR38779">
    <property type="entry name" value="TYPE II SECRETION SYSTEM PROTEIN I-RELATED"/>
    <property type="match status" value="1"/>
</dbReference>
<keyword evidence="12" id="KW-1185">Reference proteome</keyword>
<keyword evidence="3" id="KW-1003">Cell membrane</keyword>
<evidence type="ECO:0000256" key="9">
    <source>
        <dbReference type="RuleBase" id="RU368030"/>
    </source>
</evidence>
<dbReference type="PANTHER" id="PTHR38779:SF2">
    <property type="entry name" value="TYPE II SECRETION SYSTEM PROTEIN I-RELATED"/>
    <property type="match status" value="1"/>
</dbReference>
<comment type="function">
    <text evidence="9">Component of the type II secretion system required for the energy-dependent secretion of extracellular factors such as proteases and toxins from the periplasm.</text>
</comment>
<evidence type="ECO:0000313" key="12">
    <source>
        <dbReference type="Proteomes" id="UP000199524"/>
    </source>
</evidence>
<dbReference type="EMBL" id="LT629777">
    <property type="protein sequence ID" value="SDS26356.1"/>
    <property type="molecule type" value="Genomic_DNA"/>
</dbReference>
<keyword evidence="8" id="KW-0472">Membrane</keyword>
<evidence type="ECO:0000256" key="6">
    <source>
        <dbReference type="ARBA" id="ARBA00022692"/>
    </source>
</evidence>
<evidence type="ECO:0000256" key="7">
    <source>
        <dbReference type="ARBA" id="ARBA00022989"/>
    </source>
</evidence>
<dbReference type="GO" id="GO:0005886">
    <property type="term" value="C:plasma membrane"/>
    <property type="evidence" value="ECO:0007669"/>
    <property type="project" value="UniProtKB-SubCell"/>
</dbReference>
<keyword evidence="7" id="KW-1133">Transmembrane helix</keyword>
<keyword evidence="5 9" id="KW-0997">Cell inner membrane</keyword>
<evidence type="ECO:0000256" key="2">
    <source>
        <dbReference type="ARBA" id="ARBA00008358"/>
    </source>
</evidence>
<dbReference type="AlphaFoldDB" id="A0A1H1QSI8"/>
<dbReference type="PROSITE" id="PS00409">
    <property type="entry name" value="PROKAR_NTER_METHYL"/>
    <property type="match status" value="1"/>
</dbReference>
<dbReference type="GO" id="GO:0015627">
    <property type="term" value="C:type II protein secretion system complex"/>
    <property type="evidence" value="ECO:0007669"/>
    <property type="project" value="UniProtKB-UniRule"/>
</dbReference>
<dbReference type="NCBIfam" id="TIGR02532">
    <property type="entry name" value="IV_pilin_GFxxxE"/>
    <property type="match status" value="1"/>
</dbReference>
<dbReference type="InterPro" id="IPR003413">
    <property type="entry name" value="T2SS_GspI_C"/>
</dbReference>
<organism evidence="11 12">
    <name type="scientific">Pseudomonas asplenii</name>
    <dbReference type="NCBI Taxonomy" id="53407"/>
    <lineage>
        <taxon>Bacteria</taxon>
        <taxon>Pseudomonadati</taxon>
        <taxon>Pseudomonadota</taxon>
        <taxon>Gammaproteobacteria</taxon>
        <taxon>Pseudomonadales</taxon>
        <taxon>Pseudomonadaceae</taxon>
        <taxon>Pseudomonas</taxon>
    </lineage>
</organism>
<comment type="PTM">
    <text evidence="9">Cleaved by prepilin peptidase.</text>
</comment>
<evidence type="ECO:0000256" key="4">
    <source>
        <dbReference type="ARBA" id="ARBA00022481"/>
    </source>
</evidence>
<dbReference type="InterPro" id="IPR012902">
    <property type="entry name" value="N_methyl_site"/>
</dbReference>
<comment type="similarity">
    <text evidence="2 9">Belongs to the GSP I family.</text>
</comment>
<evidence type="ECO:0000259" key="10">
    <source>
        <dbReference type="Pfam" id="PF02501"/>
    </source>
</evidence>
<feature type="domain" description="Type II secretion system protein GspI C-terminal" evidence="10">
    <location>
        <begin position="45"/>
        <end position="121"/>
    </location>
</feature>
<dbReference type="SUPFAM" id="SSF54523">
    <property type="entry name" value="Pili subunits"/>
    <property type="match status" value="2"/>
</dbReference>
<dbReference type="Pfam" id="PF07963">
    <property type="entry name" value="N_methyl"/>
    <property type="match status" value="1"/>
</dbReference>
<dbReference type="Proteomes" id="UP000199524">
    <property type="component" value="Chromosome I"/>
</dbReference>
<name>A0A1H1QSI8_9PSED</name>
<evidence type="ECO:0000256" key="3">
    <source>
        <dbReference type="ARBA" id="ARBA00022475"/>
    </source>
</evidence>
<keyword evidence="4 9" id="KW-0488">Methylation</keyword>
<protein>
    <recommendedName>
        <fullName evidence="9">Type II secretion system protein I</fullName>
        <shortName evidence="9">T2SS minor pseudopilin I</shortName>
    </recommendedName>
</protein>
<keyword evidence="6" id="KW-0812">Transmembrane</keyword>
<dbReference type="Gene3D" id="3.30.1300.30">
    <property type="entry name" value="GSPII I/J protein-like"/>
    <property type="match status" value="1"/>
</dbReference>
<dbReference type="InterPro" id="IPR045584">
    <property type="entry name" value="Pilin-like"/>
</dbReference>
<dbReference type="GO" id="GO:0015628">
    <property type="term" value="P:protein secretion by the type II secretion system"/>
    <property type="evidence" value="ECO:0007669"/>
    <property type="project" value="UniProtKB-UniRule"/>
</dbReference>
<gene>
    <name evidence="11" type="ORF">SAMN05216598_1035</name>
</gene>
<accession>A0A1H1QSI8</accession>
<comment type="subcellular location">
    <subcellularLocation>
        <location evidence="1 9">Cell inner membrane</location>
        <topology evidence="1 9">Single-pass membrane protein</topology>
    </subcellularLocation>
</comment>
<dbReference type="Pfam" id="PF02501">
    <property type="entry name" value="T2SSI"/>
    <property type="match status" value="1"/>
</dbReference>